<evidence type="ECO:0000313" key="3">
    <source>
        <dbReference type="Proteomes" id="UP000276133"/>
    </source>
</evidence>
<gene>
    <name evidence="2" type="ORF">BpHYR1_054584</name>
</gene>
<proteinExistence type="predicted"/>
<accession>A0A3M7Q1Q0</accession>
<comment type="caution">
    <text evidence="2">The sequence shown here is derived from an EMBL/GenBank/DDBJ whole genome shotgun (WGS) entry which is preliminary data.</text>
</comment>
<dbReference type="Proteomes" id="UP000276133">
    <property type="component" value="Unassembled WGS sequence"/>
</dbReference>
<sequence length="146" mass="16542">MSPCGSWLKLNKSRILLLNSADSSIINPLPPTNNPIDIPTELHKDWRPAHNVNGNHDDERIYLSQFKDFEIKMTALITLCNCKKCIWPQWGVYVRHYLETQVSHSIYTTTTTSFGLSISHILIIYGDSVGNSQSLTESVSNCIKHI</sequence>
<dbReference type="GO" id="GO:0010181">
    <property type="term" value="F:FMN binding"/>
    <property type="evidence" value="ECO:0007669"/>
    <property type="project" value="InterPro"/>
</dbReference>
<dbReference type="AlphaFoldDB" id="A0A3M7Q1Q0"/>
<evidence type="ECO:0000313" key="2">
    <source>
        <dbReference type="EMBL" id="RNA05386.1"/>
    </source>
</evidence>
<protein>
    <recommendedName>
        <fullName evidence="1">Flavodoxin-like domain-containing protein</fullName>
    </recommendedName>
</protein>
<dbReference type="EMBL" id="REGN01007744">
    <property type="protein sequence ID" value="RNA05386.1"/>
    <property type="molecule type" value="Genomic_DNA"/>
</dbReference>
<name>A0A3M7Q1Q0_BRAPC</name>
<evidence type="ECO:0000259" key="1">
    <source>
        <dbReference type="PROSITE" id="PS50902"/>
    </source>
</evidence>
<reference evidence="2 3" key="1">
    <citation type="journal article" date="2018" name="Sci. Rep.">
        <title>Genomic signatures of local adaptation to the degree of environmental predictability in rotifers.</title>
        <authorList>
            <person name="Franch-Gras L."/>
            <person name="Hahn C."/>
            <person name="Garcia-Roger E.M."/>
            <person name="Carmona M.J."/>
            <person name="Serra M."/>
            <person name="Gomez A."/>
        </authorList>
    </citation>
    <scope>NUCLEOTIDE SEQUENCE [LARGE SCALE GENOMIC DNA]</scope>
    <source>
        <strain evidence="2">HYR1</strain>
    </source>
</reference>
<dbReference type="PROSITE" id="PS50902">
    <property type="entry name" value="FLAVODOXIN_LIKE"/>
    <property type="match status" value="1"/>
</dbReference>
<feature type="domain" description="Flavodoxin-like" evidence="1">
    <location>
        <begin position="121"/>
        <end position="146"/>
    </location>
</feature>
<keyword evidence="3" id="KW-1185">Reference proteome</keyword>
<organism evidence="2 3">
    <name type="scientific">Brachionus plicatilis</name>
    <name type="common">Marine rotifer</name>
    <name type="synonym">Brachionus muelleri</name>
    <dbReference type="NCBI Taxonomy" id="10195"/>
    <lineage>
        <taxon>Eukaryota</taxon>
        <taxon>Metazoa</taxon>
        <taxon>Spiralia</taxon>
        <taxon>Gnathifera</taxon>
        <taxon>Rotifera</taxon>
        <taxon>Eurotatoria</taxon>
        <taxon>Monogononta</taxon>
        <taxon>Pseudotrocha</taxon>
        <taxon>Ploima</taxon>
        <taxon>Brachionidae</taxon>
        <taxon>Brachionus</taxon>
    </lineage>
</organism>
<dbReference type="InterPro" id="IPR008254">
    <property type="entry name" value="Flavodoxin/NO_synth"/>
</dbReference>